<sequence length="158" mass="18740">MLASTTYSKGDMMYRKILIIACLIEVSFLIFLQYRYNHILDVFSFIGALVFFMVLSYFLKFQLSKKRKEVILFLQALFLIFVPIYVISTLPQYTYESAVDKFTQKLEEPYVVNKQKNTLIQNELNEIKKGYMFTVEQNSKVNSYAFDPWTGNYYEVQD</sequence>
<dbReference type="RefSeq" id="WP_307215145.1">
    <property type="nucleotide sequence ID" value="NZ_JAUSTI010000004.1"/>
</dbReference>
<feature type="transmembrane region" description="Helical" evidence="1">
    <location>
        <begin position="42"/>
        <end position="59"/>
    </location>
</feature>
<keyword evidence="3" id="KW-1185">Reference proteome</keyword>
<evidence type="ECO:0000313" key="3">
    <source>
        <dbReference type="Proteomes" id="UP001233836"/>
    </source>
</evidence>
<proteinExistence type="predicted"/>
<protein>
    <submittedName>
        <fullName evidence="2">Uncharacterized protein</fullName>
    </submittedName>
</protein>
<feature type="transmembrane region" description="Helical" evidence="1">
    <location>
        <begin position="17"/>
        <end position="36"/>
    </location>
</feature>
<feature type="transmembrane region" description="Helical" evidence="1">
    <location>
        <begin position="71"/>
        <end position="88"/>
    </location>
</feature>
<dbReference type="Proteomes" id="UP001233836">
    <property type="component" value="Unassembled WGS sequence"/>
</dbReference>
<keyword evidence="1" id="KW-0472">Membrane</keyword>
<reference evidence="2 3" key="1">
    <citation type="submission" date="2023-07" db="EMBL/GenBank/DDBJ databases">
        <title>Sorghum-associated microbial communities from plants grown in Nebraska, USA.</title>
        <authorList>
            <person name="Schachtman D."/>
        </authorList>
    </citation>
    <scope>NUCLEOTIDE SEQUENCE [LARGE SCALE GENOMIC DNA]</scope>
    <source>
        <strain evidence="2 3">DS1314</strain>
    </source>
</reference>
<evidence type="ECO:0000256" key="1">
    <source>
        <dbReference type="SAM" id="Phobius"/>
    </source>
</evidence>
<dbReference type="EMBL" id="JAUSTI010000004">
    <property type="protein sequence ID" value="MDQ0170536.1"/>
    <property type="molecule type" value="Genomic_DNA"/>
</dbReference>
<evidence type="ECO:0000313" key="2">
    <source>
        <dbReference type="EMBL" id="MDQ0170536.1"/>
    </source>
</evidence>
<accession>A0ABT9WBE0</accession>
<organism evidence="2 3">
    <name type="scientific">Paenibacillus tundrae</name>
    <dbReference type="NCBI Taxonomy" id="528187"/>
    <lineage>
        <taxon>Bacteria</taxon>
        <taxon>Bacillati</taxon>
        <taxon>Bacillota</taxon>
        <taxon>Bacilli</taxon>
        <taxon>Bacillales</taxon>
        <taxon>Paenibacillaceae</taxon>
        <taxon>Paenibacillus</taxon>
    </lineage>
</organism>
<gene>
    <name evidence="2" type="ORF">J2T19_001978</name>
</gene>
<keyword evidence="1" id="KW-0812">Transmembrane</keyword>
<comment type="caution">
    <text evidence="2">The sequence shown here is derived from an EMBL/GenBank/DDBJ whole genome shotgun (WGS) entry which is preliminary data.</text>
</comment>
<keyword evidence="1" id="KW-1133">Transmembrane helix</keyword>
<name>A0ABT9WBE0_9BACL</name>